<evidence type="ECO:0000313" key="2">
    <source>
        <dbReference type="EMBL" id="JAE23089.1"/>
    </source>
</evidence>
<feature type="region of interest" description="Disordered" evidence="1">
    <location>
        <begin position="1"/>
        <end position="28"/>
    </location>
</feature>
<reference evidence="2" key="2">
    <citation type="journal article" date="2015" name="Data Brief">
        <title>Shoot transcriptome of the giant reed, Arundo donax.</title>
        <authorList>
            <person name="Barrero R.A."/>
            <person name="Guerrero F.D."/>
            <person name="Moolhuijzen P."/>
            <person name="Goolsby J.A."/>
            <person name="Tidwell J."/>
            <person name="Bellgard S.E."/>
            <person name="Bellgard M.I."/>
        </authorList>
    </citation>
    <scope>NUCLEOTIDE SEQUENCE</scope>
    <source>
        <tissue evidence="2">Shoot tissue taken approximately 20 cm above the soil surface</tissue>
    </source>
</reference>
<sequence length="28" mass="3016">MEKEELSTGSMPSLHGSNSCQNFNETAS</sequence>
<dbReference type="AlphaFoldDB" id="A0A0A9GI49"/>
<dbReference type="EMBL" id="GBRH01174807">
    <property type="protein sequence ID" value="JAE23089.1"/>
    <property type="molecule type" value="Transcribed_RNA"/>
</dbReference>
<protein>
    <submittedName>
        <fullName evidence="2">Uncharacterized protein</fullName>
    </submittedName>
</protein>
<reference evidence="2" key="1">
    <citation type="submission" date="2014-09" db="EMBL/GenBank/DDBJ databases">
        <authorList>
            <person name="Magalhaes I.L.F."/>
            <person name="Oliveira U."/>
            <person name="Santos F.R."/>
            <person name="Vidigal T.H.D.A."/>
            <person name="Brescovit A.D."/>
            <person name="Santos A.J."/>
        </authorList>
    </citation>
    <scope>NUCLEOTIDE SEQUENCE</scope>
    <source>
        <tissue evidence="2">Shoot tissue taken approximately 20 cm above the soil surface</tissue>
    </source>
</reference>
<evidence type="ECO:0000256" key="1">
    <source>
        <dbReference type="SAM" id="MobiDB-lite"/>
    </source>
</evidence>
<proteinExistence type="predicted"/>
<feature type="compositionally biased region" description="Polar residues" evidence="1">
    <location>
        <begin position="7"/>
        <end position="28"/>
    </location>
</feature>
<accession>A0A0A9GI49</accession>
<name>A0A0A9GI49_ARUDO</name>
<organism evidence="2">
    <name type="scientific">Arundo donax</name>
    <name type="common">Giant reed</name>
    <name type="synonym">Donax arundinaceus</name>
    <dbReference type="NCBI Taxonomy" id="35708"/>
    <lineage>
        <taxon>Eukaryota</taxon>
        <taxon>Viridiplantae</taxon>
        <taxon>Streptophyta</taxon>
        <taxon>Embryophyta</taxon>
        <taxon>Tracheophyta</taxon>
        <taxon>Spermatophyta</taxon>
        <taxon>Magnoliopsida</taxon>
        <taxon>Liliopsida</taxon>
        <taxon>Poales</taxon>
        <taxon>Poaceae</taxon>
        <taxon>PACMAD clade</taxon>
        <taxon>Arundinoideae</taxon>
        <taxon>Arundineae</taxon>
        <taxon>Arundo</taxon>
    </lineage>
</organism>